<dbReference type="Pfam" id="PF00300">
    <property type="entry name" value="His_Phos_1"/>
    <property type="match status" value="1"/>
</dbReference>
<dbReference type="InterPro" id="IPR013078">
    <property type="entry name" value="His_Pase_superF_clade-1"/>
</dbReference>
<dbReference type="HOGENOM" id="CLU_1560208_0_0_0"/>
<dbReference type="Gene3D" id="3.40.50.1240">
    <property type="entry name" value="Phosphoglycerate mutase-like"/>
    <property type="match status" value="1"/>
</dbReference>
<dbReference type="Proteomes" id="UP000000263">
    <property type="component" value="Chromosome"/>
</dbReference>
<dbReference type="SMART" id="SM00855">
    <property type="entry name" value="PGAM"/>
    <property type="match status" value="1"/>
</dbReference>
<dbReference type="STRING" id="383372.Rcas_3330"/>
<evidence type="ECO:0000313" key="2">
    <source>
        <dbReference type="Proteomes" id="UP000000263"/>
    </source>
</evidence>
<evidence type="ECO:0000313" key="1">
    <source>
        <dbReference type="EMBL" id="ABU59380.1"/>
    </source>
</evidence>
<proteinExistence type="predicted"/>
<dbReference type="GO" id="GO:0016791">
    <property type="term" value="F:phosphatase activity"/>
    <property type="evidence" value="ECO:0007669"/>
    <property type="project" value="TreeGrafter"/>
</dbReference>
<reference evidence="1 2" key="1">
    <citation type="submission" date="2007-08" db="EMBL/GenBank/DDBJ databases">
        <title>Complete sequence of Roseiflexus castenholzii DSM 13941.</title>
        <authorList>
            <consortium name="US DOE Joint Genome Institute"/>
            <person name="Copeland A."/>
            <person name="Lucas S."/>
            <person name="Lapidus A."/>
            <person name="Barry K."/>
            <person name="Glavina del Rio T."/>
            <person name="Dalin E."/>
            <person name="Tice H."/>
            <person name="Pitluck S."/>
            <person name="Thompson L.S."/>
            <person name="Brettin T."/>
            <person name="Bruce D."/>
            <person name="Detter J.C."/>
            <person name="Han C."/>
            <person name="Tapia R."/>
            <person name="Schmutz J."/>
            <person name="Larimer F."/>
            <person name="Land M."/>
            <person name="Hauser L."/>
            <person name="Kyrpides N."/>
            <person name="Mikhailova N."/>
            <person name="Bryant D.A."/>
            <person name="Hanada S."/>
            <person name="Tsukatani Y."/>
            <person name="Richardson P."/>
        </authorList>
    </citation>
    <scope>NUCLEOTIDE SEQUENCE [LARGE SCALE GENOMIC DNA]</scope>
    <source>
        <strain evidence="2">DSM 13941 / HLO8</strain>
    </source>
</reference>
<dbReference type="CDD" id="cd07067">
    <property type="entry name" value="HP_PGM_like"/>
    <property type="match status" value="1"/>
</dbReference>
<dbReference type="SUPFAM" id="SSF53254">
    <property type="entry name" value="Phosphoglycerate mutase-like"/>
    <property type="match status" value="1"/>
</dbReference>
<accession>A7NP84</accession>
<gene>
    <name evidence="1" type="ordered locus">Rcas_3330</name>
</gene>
<sequence length="175" mass="19356">MLTELFLIRHAEPDRATGLPYAVLPGPPLTLRGEEEAVQAGHWLRERGIERLLSSPFTRASVTATTIGQLIGLEPTLIETLREVAPGETHPEVRARIAGLIDQLDDTSLQRVALVTHGSCILAALQHTTNDRIDLSGHRYDYGNHTPTAGIWHGVRTEHGWRWSLAFYPGRATES</sequence>
<dbReference type="EMBL" id="CP000804">
    <property type="protein sequence ID" value="ABU59380.1"/>
    <property type="molecule type" value="Genomic_DNA"/>
</dbReference>
<dbReference type="PANTHER" id="PTHR48100">
    <property type="entry name" value="BROAD-SPECIFICITY PHOSPHATASE YOR283W-RELATED"/>
    <property type="match status" value="1"/>
</dbReference>
<dbReference type="OrthoDB" id="9782128at2"/>
<dbReference type="GO" id="GO:0005737">
    <property type="term" value="C:cytoplasm"/>
    <property type="evidence" value="ECO:0007669"/>
    <property type="project" value="TreeGrafter"/>
</dbReference>
<dbReference type="KEGG" id="rca:Rcas_3330"/>
<keyword evidence="2" id="KW-1185">Reference proteome</keyword>
<dbReference type="eggNOG" id="COG0406">
    <property type="taxonomic scope" value="Bacteria"/>
</dbReference>
<organism evidence="1 2">
    <name type="scientific">Roseiflexus castenholzii (strain DSM 13941 / HLO8)</name>
    <dbReference type="NCBI Taxonomy" id="383372"/>
    <lineage>
        <taxon>Bacteria</taxon>
        <taxon>Bacillati</taxon>
        <taxon>Chloroflexota</taxon>
        <taxon>Chloroflexia</taxon>
        <taxon>Chloroflexales</taxon>
        <taxon>Roseiflexineae</taxon>
        <taxon>Roseiflexaceae</taxon>
        <taxon>Roseiflexus</taxon>
    </lineage>
</organism>
<dbReference type="AlphaFoldDB" id="A7NP84"/>
<name>A7NP84_ROSCS</name>
<dbReference type="PANTHER" id="PTHR48100:SF1">
    <property type="entry name" value="HISTIDINE PHOSPHATASE FAMILY PROTEIN-RELATED"/>
    <property type="match status" value="1"/>
</dbReference>
<dbReference type="InterPro" id="IPR029033">
    <property type="entry name" value="His_PPase_superfam"/>
</dbReference>
<dbReference type="InterPro" id="IPR050275">
    <property type="entry name" value="PGM_Phosphatase"/>
</dbReference>
<protein>
    <submittedName>
        <fullName evidence="1">Phosphoglycerate mutase</fullName>
    </submittedName>
</protein>
<dbReference type="RefSeq" id="WP_012121804.1">
    <property type="nucleotide sequence ID" value="NC_009767.1"/>
</dbReference>